<organism evidence="3 4">
    <name type="scientific">Polypedilum vanderplanki</name>
    <name type="common">Sleeping chironomid midge</name>
    <dbReference type="NCBI Taxonomy" id="319348"/>
    <lineage>
        <taxon>Eukaryota</taxon>
        <taxon>Metazoa</taxon>
        <taxon>Ecdysozoa</taxon>
        <taxon>Arthropoda</taxon>
        <taxon>Hexapoda</taxon>
        <taxon>Insecta</taxon>
        <taxon>Pterygota</taxon>
        <taxon>Neoptera</taxon>
        <taxon>Endopterygota</taxon>
        <taxon>Diptera</taxon>
        <taxon>Nematocera</taxon>
        <taxon>Chironomoidea</taxon>
        <taxon>Chironomidae</taxon>
        <taxon>Chironominae</taxon>
        <taxon>Polypedilum</taxon>
        <taxon>Polypedilum</taxon>
    </lineage>
</organism>
<feature type="region of interest" description="Disordered" evidence="1">
    <location>
        <begin position="1"/>
        <end position="55"/>
    </location>
</feature>
<feature type="domain" description="F-box" evidence="2">
    <location>
        <begin position="324"/>
        <end position="354"/>
    </location>
</feature>
<evidence type="ECO:0000256" key="1">
    <source>
        <dbReference type="SAM" id="MobiDB-lite"/>
    </source>
</evidence>
<dbReference type="Proteomes" id="UP001107558">
    <property type="component" value="Chromosome 1"/>
</dbReference>
<feature type="region of interest" description="Disordered" evidence="1">
    <location>
        <begin position="404"/>
        <end position="428"/>
    </location>
</feature>
<dbReference type="GO" id="GO:0007088">
    <property type="term" value="P:regulation of mitotic nuclear division"/>
    <property type="evidence" value="ECO:0007669"/>
    <property type="project" value="InterPro"/>
</dbReference>
<sequence>MFSASTKRLKLTKEKNEYSSVDAESGFHSEIDFSSSATTTSKSTSIDNVFHKSPEKRMVLAPRRASLNQNSLSSSDVHHFQQHQTSSSTSGYSSLLSSFSSNLTGSTSVSSRQSRTPKKRKLEISESDENVYNAKEFISPSKIRKKDDKKSAKLVLKEKSCSENVILSSTPIRSTNNEKWQKFHSFHPERIKDFGKSFDDDDETNNKIANFETSQKLSDDNSLDISSFNLSNASFNLTSSLQQQQHDIPANFHNLWTDEIKPQETKHSIVQSIKPCESQGSLQSSFSQSTVSSTTTSERKKKFFNGRTTFDILGRLYANHDIAVENILNHLNDESLLSLSHVSKQYRKMIQSNKSIEIRRQNYLKATKSIKENKLPGSSSEKLSATRTTYDKKKRKAFTDFNKNENQMTLRRKQSPAPHSPSTQMHKKFQSQQNKVCKKCPRCCRPATIKKVKIRNSPRKKKNNILSISTSISTTGRVQKRTKTFLSKTTIDTFHDSSLRSSPLFVSLADDELSRSPNRSSSCESPNSSLSGDDINNFDEIYEYGVCESNGCSYKFCVKCNCKYHPRRQCADLSPPSPNRYFKFNESGGACTRASNKSLRRLAY</sequence>
<comment type="caution">
    <text evidence="3">The sequence shown here is derived from an EMBL/GenBank/DDBJ whole genome shotgun (WGS) entry which is preliminary data.</text>
</comment>
<dbReference type="AlphaFoldDB" id="A0A9J6CF94"/>
<dbReference type="EMBL" id="JADBJN010000001">
    <property type="protein sequence ID" value="KAG5680748.1"/>
    <property type="molecule type" value="Genomic_DNA"/>
</dbReference>
<dbReference type="OrthoDB" id="9984940at2759"/>
<protein>
    <recommendedName>
        <fullName evidence="2">F-box domain-containing protein</fullName>
    </recommendedName>
</protein>
<feature type="region of interest" description="Disordered" evidence="1">
    <location>
        <begin position="102"/>
        <end position="123"/>
    </location>
</feature>
<dbReference type="GO" id="GO:0045835">
    <property type="term" value="P:negative regulation of meiotic nuclear division"/>
    <property type="evidence" value="ECO:0007669"/>
    <property type="project" value="InterPro"/>
</dbReference>
<evidence type="ECO:0000313" key="4">
    <source>
        <dbReference type="Proteomes" id="UP001107558"/>
    </source>
</evidence>
<name>A0A9J6CF94_POLVA</name>
<feature type="compositionally biased region" description="Low complexity" evidence="1">
    <location>
        <begin position="34"/>
        <end position="45"/>
    </location>
</feature>
<reference evidence="3" key="1">
    <citation type="submission" date="2021-03" db="EMBL/GenBank/DDBJ databases">
        <title>Chromosome level genome of the anhydrobiotic midge Polypedilum vanderplanki.</title>
        <authorList>
            <person name="Yoshida Y."/>
            <person name="Kikawada T."/>
            <person name="Gusev O."/>
        </authorList>
    </citation>
    <scope>NUCLEOTIDE SEQUENCE</scope>
    <source>
        <strain evidence="3">NIAS01</strain>
        <tissue evidence="3">Whole body or cell culture</tissue>
    </source>
</reference>
<accession>A0A9J6CF94</accession>
<proteinExistence type="predicted"/>
<evidence type="ECO:0000313" key="3">
    <source>
        <dbReference type="EMBL" id="KAG5680748.1"/>
    </source>
</evidence>
<evidence type="ECO:0000259" key="2">
    <source>
        <dbReference type="Pfam" id="PF00646"/>
    </source>
</evidence>
<dbReference type="GO" id="GO:0005634">
    <property type="term" value="C:nucleus"/>
    <property type="evidence" value="ECO:0007669"/>
    <property type="project" value="TreeGrafter"/>
</dbReference>
<dbReference type="InterPro" id="IPR001810">
    <property type="entry name" value="F-box_dom"/>
</dbReference>
<gene>
    <name evidence="3" type="ORF">PVAND_010237</name>
</gene>
<feature type="compositionally biased region" description="Low complexity" evidence="1">
    <location>
        <begin position="102"/>
        <end position="111"/>
    </location>
</feature>
<keyword evidence="4" id="KW-1185">Reference proteome</keyword>
<dbReference type="PANTHER" id="PTHR15493">
    <property type="entry name" value="F-BOX ONLY PROTEIN 5 AND 43"/>
    <property type="match status" value="1"/>
</dbReference>
<dbReference type="Pfam" id="PF00646">
    <property type="entry name" value="F-box"/>
    <property type="match status" value="1"/>
</dbReference>
<dbReference type="PANTHER" id="PTHR15493:SF9">
    <property type="entry name" value="GH14043P"/>
    <property type="match status" value="1"/>
</dbReference>
<dbReference type="InterPro" id="IPR047147">
    <property type="entry name" value="FBX5_43"/>
</dbReference>
<dbReference type="Gene3D" id="2.20.25.20">
    <property type="match status" value="1"/>
</dbReference>
<feature type="region of interest" description="Disordered" evidence="1">
    <location>
        <begin position="69"/>
        <end position="88"/>
    </location>
</feature>